<feature type="region of interest" description="Disordered" evidence="1">
    <location>
        <begin position="275"/>
        <end position="301"/>
    </location>
</feature>
<feature type="compositionally biased region" description="Acidic residues" evidence="1">
    <location>
        <begin position="320"/>
        <end position="334"/>
    </location>
</feature>
<proteinExistence type="predicted"/>
<dbReference type="PANTHER" id="PTHR21856">
    <property type="entry name" value="FIBROUS SHEATH-INTERACTING PROTEIN 2"/>
    <property type="match status" value="1"/>
</dbReference>
<organism evidence="3 4">
    <name type="scientific">Rhinolophus ferrumequinum</name>
    <name type="common">Greater horseshoe bat</name>
    <dbReference type="NCBI Taxonomy" id="59479"/>
    <lineage>
        <taxon>Eukaryota</taxon>
        <taxon>Metazoa</taxon>
        <taxon>Chordata</taxon>
        <taxon>Craniata</taxon>
        <taxon>Vertebrata</taxon>
        <taxon>Euteleostomi</taxon>
        <taxon>Mammalia</taxon>
        <taxon>Eutheria</taxon>
        <taxon>Laurasiatheria</taxon>
        <taxon>Chiroptera</taxon>
        <taxon>Yinpterochiroptera</taxon>
        <taxon>Rhinolophoidea</taxon>
        <taxon>Rhinolophidae</taxon>
        <taxon>Rhinolophinae</taxon>
        <taxon>Rhinolophus</taxon>
    </lineage>
</organism>
<feature type="region of interest" description="Disordered" evidence="1">
    <location>
        <begin position="320"/>
        <end position="409"/>
    </location>
</feature>
<dbReference type="Pfam" id="PF15783">
    <property type="entry name" value="FSIP2"/>
    <property type="match status" value="1"/>
</dbReference>
<dbReference type="Proteomes" id="UP000585614">
    <property type="component" value="Unassembled WGS sequence"/>
</dbReference>
<protein>
    <recommendedName>
        <fullName evidence="2">Fibrous sheath-interacting protein 2 C-terminal domain-containing protein</fullName>
    </recommendedName>
</protein>
<evidence type="ECO:0000259" key="2">
    <source>
        <dbReference type="Pfam" id="PF15783"/>
    </source>
</evidence>
<feature type="compositionally biased region" description="Basic and acidic residues" evidence="1">
    <location>
        <begin position="342"/>
        <end position="360"/>
    </location>
</feature>
<dbReference type="EMBL" id="JACAGC010000001">
    <property type="protein sequence ID" value="KAF6390257.1"/>
    <property type="molecule type" value="Genomic_DNA"/>
</dbReference>
<comment type="caution">
    <text evidence="3">The sequence shown here is derived from an EMBL/GenBank/DDBJ whole genome shotgun (WGS) entry which is preliminary data.</text>
</comment>
<dbReference type="InterPro" id="IPR031554">
    <property type="entry name" value="FSIP2_C"/>
</dbReference>
<gene>
    <name evidence="3" type="ORF">mRhiFer1_007837</name>
</gene>
<dbReference type="InterPro" id="IPR038891">
    <property type="entry name" value="FSIP2"/>
</dbReference>
<sequence>MIEKQRNKFYETKRAHENYENARFQEWLLWESTKATPDQELLIRNRYLNMISRELSKVEPIAENQSILQMKKEERHHRDCIRRKLSLRRQIEKEWKIKEMLLLTKIGEVKREARVEELHQKVREEAHQKTASRNSFQSLTKPDISILEILRDVQRKKDLIIRLVTHDIDREVSENKEGSLTSDEDEVVLQEVVKEEFPEDLFEDQVKEEVQPIASAVAFPKPLMSKSHLKKCLSLRTCYHPKSTVTTTNIEASPTQWTESEETQIQRIIPMANVATSKSSTDTDSSFWERKTQLSREEMESSTELTHYFIHRIMSTSSYNEEDLPSFSSNDDDCPSTPSAKITEDTDKSSTSKQESEMMRKVSSALSKVFSRSKENVPKSSSPLTGTEAEAAIPDISKPADLPQKINGL</sequence>
<name>A0A7J8AUI0_RHIFE</name>
<dbReference type="AlphaFoldDB" id="A0A7J8AUI0"/>
<accession>A0A7J8AUI0</accession>
<feature type="domain" description="Fibrous sheath-interacting protein 2 C-terminal" evidence="2">
    <location>
        <begin position="104"/>
        <end position="293"/>
    </location>
</feature>
<dbReference type="PANTHER" id="PTHR21856:SF7">
    <property type="entry name" value="FIBROUS SHEATH-INTERACTING PROTEIN 2"/>
    <property type="match status" value="1"/>
</dbReference>
<feature type="compositionally biased region" description="Basic and acidic residues" evidence="1">
    <location>
        <begin position="287"/>
        <end position="299"/>
    </location>
</feature>
<evidence type="ECO:0000313" key="4">
    <source>
        <dbReference type="Proteomes" id="UP000585614"/>
    </source>
</evidence>
<feature type="compositionally biased region" description="Low complexity" evidence="1">
    <location>
        <begin position="276"/>
        <end position="286"/>
    </location>
</feature>
<evidence type="ECO:0000313" key="3">
    <source>
        <dbReference type="EMBL" id="KAF6390257.1"/>
    </source>
</evidence>
<reference evidence="3 4" key="1">
    <citation type="journal article" date="2020" name="Nature">
        <title>Six reference-quality genomes reveal evolution of bat adaptations.</title>
        <authorList>
            <person name="Jebb D."/>
            <person name="Huang Z."/>
            <person name="Pippel M."/>
            <person name="Hughes G.M."/>
            <person name="Lavrichenko K."/>
            <person name="Devanna P."/>
            <person name="Winkler S."/>
            <person name="Jermiin L.S."/>
            <person name="Skirmuntt E.C."/>
            <person name="Katzourakis A."/>
            <person name="Burkitt-Gray L."/>
            <person name="Ray D.A."/>
            <person name="Sullivan K.A.M."/>
            <person name="Roscito J.G."/>
            <person name="Kirilenko B.M."/>
            <person name="Davalos L.M."/>
            <person name="Corthals A.P."/>
            <person name="Power M.L."/>
            <person name="Jones G."/>
            <person name="Ransome R.D."/>
            <person name="Dechmann D.K.N."/>
            <person name="Locatelli A.G."/>
            <person name="Puechmaille S.J."/>
            <person name="Fedrigo O."/>
            <person name="Jarvis E.D."/>
            <person name="Hiller M."/>
            <person name="Vernes S.C."/>
            <person name="Myers E.W."/>
            <person name="Teeling E.C."/>
        </authorList>
    </citation>
    <scope>NUCLEOTIDE SEQUENCE [LARGE SCALE GENOMIC DNA]</scope>
    <source>
        <strain evidence="3">MRhiFer1</strain>
        <tissue evidence="3">Lung</tissue>
    </source>
</reference>
<evidence type="ECO:0000256" key="1">
    <source>
        <dbReference type="SAM" id="MobiDB-lite"/>
    </source>
</evidence>
<dbReference type="GO" id="GO:0005739">
    <property type="term" value="C:mitochondrion"/>
    <property type="evidence" value="ECO:0007669"/>
    <property type="project" value="TreeGrafter"/>
</dbReference>